<gene>
    <name evidence="1" type="ORF">DES53_102666</name>
</gene>
<dbReference type="EMBL" id="QNRR01000002">
    <property type="protein sequence ID" value="RBP46278.1"/>
    <property type="molecule type" value="Genomic_DNA"/>
</dbReference>
<sequence>MAGRRYRPWEGYWTCAFSHPSGAFDAADFQGENDVNAVFEDSAVSFYADPVVRTRLMEFLGEDVAGQTSAVYLTCSDGVQLDPRMFRLPSEIDWFLGNNLDIARSLADSAAILMHLDVEYVSFAHPAEAYEDPERAFGLQEPVVRAIEAQLLRWGIKPLHLITGQGHHFVWKIDRDSDLAKRIEALSPTPELTERCMARVPPFLQGRITPQMQEVFSGVGLIMEYVAHCVKEEARASCSIPIELTAVHVDHRGSRRREFISIDISEYGDPLHTRMVRLPFTNYRKPKLMELTGLLPTGEPAQTLRAIPLHEMDVQMALKVRRSESEVRDLARRACVRIPDQTLGSTKLFHEYMASRLRHFHEYYYSTKHDPVECWPDTYDHTPMDPLPPCVRHIVQNPNDLLLKPAGMQLVARTFLAQGWHPRHIAGYIRSRFEKPEFGWGVNWNDYDTATRADFYVRNFIGQYETRLDRLEDYNCASTQEKGFCCAPEDPGCCLLLHYESLIERQHR</sequence>
<keyword evidence="2" id="KW-1185">Reference proteome</keyword>
<comment type="caution">
    <text evidence="1">The sequence shown here is derived from an EMBL/GenBank/DDBJ whole genome shotgun (WGS) entry which is preliminary data.</text>
</comment>
<dbReference type="AlphaFoldDB" id="A0A366HT47"/>
<proteinExistence type="predicted"/>
<reference evidence="1 2" key="1">
    <citation type="submission" date="2018-06" db="EMBL/GenBank/DDBJ databases">
        <title>Genomic Encyclopedia of Type Strains, Phase IV (KMG-IV): sequencing the most valuable type-strain genomes for metagenomic binning, comparative biology and taxonomic classification.</title>
        <authorList>
            <person name="Goeker M."/>
        </authorList>
    </citation>
    <scope>NUCLEOTIDE SEQUENCE [LARGE SCALE GENOMIC DNA]</scope>
    <source>
        <strain evidence="1 2">DSM 25532</strain>
    </source>
</reference>
<name>A0A366HT47_9BACT</name>
<protein>
    <submittedName>
        <fullName evidence="1">Uncharacterized protein</fullName>
    </submittedName>
</protein>
<organism evidence="1 2">
    <name type="scientific">Roseimicrobium gellanilyticum</name>
    <dbReference type="NCBI Taxonomy" id="748857"/>
    <lineage>
        <taxon>Bacteria</taxon>
        <taxon>Pseudomonadati</taxon>
        <taxon>Verrucomicrobiota</taxon>
        <taxon>Verrucomicrobiia</taxon>
        <taxon>Verrucomicrobiales</taxon>
        <taxon>Verrucomicrobiaceae</taxon>
        <taxon>Roseimicrobium</taxon>
    </lineage>
</organism>
<dbReference type="Proteomes" id="UP000253426">
    <property type="component" value="Unassembled WGS sequence"/>
</dbReference>
<evidence type="ECO:0000313" key="1">
    <source>
        <dbReference type="EMBL" id="RBP46278.1"/>
    </source>
</evidence>
<evidence type="ECO:0000313" key="2">
    <source>
        <dbReference type="Proteomes" id="UP000253426"/>
    </source>
</evidence>
<accession>A0A366HT47</accession>